<keyword evidence="6 10" id="KW-0805">Transcription regulation</keyword>
<dbReference type="RefSeq" id="WP_067337329.1">
    <property type="nucleotide sequence ID" value="NZ_LZNA01000041.1"/>
</dbReference>
<reference evidence="14 15" key="1">
    <citation type="submission" date="2016-06" db="EMBL/GenBank/DDBJ databases">
        <title>Draft genome of Moraxella atlantae CCUG 59586.</title>
        <authorList>
            <person name="Salva-Serra F."/>
            <person name="Engstrom-Jakobsson H."/>
            <person name="Thorell K."/>
            <person name="Gonzales-Siles L."/>
            <person name="Karlsson R."/>
            <person name="Boulund F."/>
            <person name="Engstrand L."/>
            <person name="Kristiansson E."/>
            <person name="Moore E."/>
        </authorList>
    </citation>
    <scope>NUCLEOTIDE SEQUENCE [LARGE SCALE GENOMIC DNA]</scope>
    <source>
        <strain evidence="14 15">CCUG 59586</strain>
    </source>
</reference>
<dbReference type="PRINTS" id="PR00045">
    <property type="entry name" value="SIGMA54FCT"/>
</dbReference>
<dbReference type="InterPro" id="IPR000394">
    <property type="entry name" value="RNA_pol_sigma_54"/>
</dbReference>
<evidence type="ECO:0000259" key="13">
    <source>
        <dbReference type="Pfam" id="PF04963"/>
    </source>
</evidence>
<dbReference type="Pfam" id="PF00309">
    <property type="entry name" value="Sigma54_AID"/>
    <property type="match status" value="1"/>
</dbReference>
<evidence type="ECO:0000256" key="6">
    <source>
        <dbReference type="ARBA" id="ARBA00023015"/>
    </source>
</evidence>
<name>A0A1B8QDC3_9GAMM</name>
<dbReference type="EMBL" id="LZNA01000041">
    <property type="protein sequence ID" value="OBX79597.1"/>
    <property type="molecule type" value="Genomic_DNA"/>
</dbReference>
<protein>
    <recommendedName>
        <fullName evidence="2 10">RNA polymerase sigma-54 factor</fullName>
    </recommendedName>
</protein>
<keyword evidence="15" id="KW-1185">Reference proteome</keyword>
<comment type="function">
    <text evidence="10">Sigma factors are initiation factors that promote the attachment of RNA polymerase to specific initiation sites and are then released.</text>
</comment>
<dbReference type="GO" id="GO:0016987">
    <property type="term" value="F:sigma factor activity"/>
    <property type="evidence" value="ECO:0007669"/>
    <property type="project" value="UniProtKB-KW"/>
</dbReference>
<dbReference type="Pfam" id="PF04552">
    <property type="entry name" value="Sigma54_DBD"/>
    <property type="match status" value="1"/>
</dbReference>
<comment type="similarity">
    <text evidence="1 10">Belongs to the sigma-54 factor family.</text>
</comment>
<comment type="caution">
    <text evidence="14">The sequence shown here is derived from an EMBL/GenBank/DDBJ whole genome shotgun (WGS) entry which is preliminary data.</text>
</comment>
<evidence type="ECO:0000256" key="8">
    <source>
        <dbReference type="ARBA" id="ARBA00023125"/>
    </source>
</evidence>
<dbReference type="PANTHER" id="PTHR32248">
    <property type="entry name" value="RNA POLYMERASE SIGMA-54 FACTOR"/>
    <property type="match status" value="1"/>
</dbReference>
<keyword evidence="5 10" id="KW-0548">Nucleotidyltransferase</keyword>
<dbReference type="InterPro" id="IPR007046">
    <property type="entry name" value="RNA_pol_sigma_54_core-bd"/>
</dbReference>
<dbReference type="AlphaFoldDB" id="A0A1B8QDC3"/>
<evidence type="ECO:0000256" key="10">
    <source>
        <dbReference type="PIRNR" id="PIRNR000774"/>
    </source>
</evidence>
<dbReference type="GO" id="GO:0003677">
    <property type="term" value="F:DNA binding"/>
    <property type="evidence" value="ECO:0007669"/>
    <property type="project" value="UniProtKB-KW"/>
</dbReference>
<evidence type="ECO:0000256" key="9">
    <source>
        <dbReference type="ARBA" id="ARBA00023163"/>
    </source>
</evidence>
<evidence type="ECO:0000256" key="7">
    <source>
        <dbReference type="ARBA" id="ARBA00023082"/>
    </source>
</evidence>
<organism evidence="14 15">
    <name type="scientific">Faucicola atlantae</name>
    <dbReference type="NCBI Taxonomy" id="34059"/>
    <lineage>
        <taxon>Bacteria</taxon>
        <taxon>Pseudomonadati</taxon>
        <taxon>Pseudomonadota</taxon>
        <taxon>Gammaproteobacteria</taxon>
        <taxon>Moraxellales</taxon>
        <taxon>Moraxellaceae</taxon>
        <taxon>Faucicola</taxon>
    </lineage>
</organism>
<evidence type="ECO:0000313" key="14">
    <source>
        <dbReference type="EMBL" id="OBX79597.1"/>
    </source>
</evidence>
<keyword evidence="3 10" id="KW-0240">DNA-directed RNA polymerase</keyword>
<proteinExistence type="inferred from homology"/>
<evidence type="ECO:0000256" key="3">
    <source>
        <dbReference type="ARBA" id="ARBA00022478"/>
    </source>
</evidence>
<accession>A0A1B8QDC3</accession>
<keyword evidence="7 10" id="KW-0731">Sigma factor</keyword>
<feature type="domain" description="RNA polymerase sigma factor 54 core-binding" evidence="13">
    <location>
        <begin position="162"/>
        <end position="376"/>
    </location>
</feature>
<dbReference type="PROSITE" id="PS00717">
    <property type="entry name" value="SIGMA54_1"/>
    <property type="match status" value="1"/>
</dbReference>
<evidence type="ECO:0000256" key="5">
    <source>
        <dbReference type="ARBA" id="ARBA00022695"/>
    </source>
</evidence>
<dbReference type="GO" id="GO:0016779">
    <property type="term" value="F:nucleotidyltransferase activity"/>
    <property type="evidence" value="ECO:0007669"/>
    <property type="project" value="UniProtKB-KW"/>
</dbReference>
<gene>
    <name evidence="14" type="ORF">A9306_08720</name>
</gene>
<dbReference type="PROSITE" id="PS50044">
    <property type="entry name" value="SIGMA54_3"/>
    <property type="match status" value="1"/>
</dbReference>
<keyword evidence="8 10" id="KW-0238">DNA-binding</keyword>
<keyword evidence="4 10" id="KW-0808">Transferase</keyword>
<evidence type="ECO:0000256" key="1">
    <source>
        <dbReference type="ARBA" id="ARBA00008798"/>
    </source>
</evidence>
<evidence type="ECO:0000259" key="12">
    <source>
        <dbReference type="Pfam" id="PF04552"/>
    </source>
</evidence>
<dbReference type="PANTHER" id="PTHR32248:SF4">
    <property type="entry name" value="RNA POLYMERASE SIGMA-54 FACTOR"/>
    <property type="match status" value="1"/>
</dbReference>
<dbReference type="GO" id="GO:0000428">
    <property type="term" value="C:DNA-directed RNA polymerase complex"/>
    <property type="evidence" value="ECO:0007669"/>
    <property type="project" value="UniProtKB-KW"/>
</dbReference>
<dbReference type="InterPro" id="IPR038709">
    <property type="entry name" value="RpoN_core-bd_sf"/>
</dbReference>
<dbReference type="PROSITE" id="PS00718">
    <property type="entry name" value="SIGMA54_2"/>
    <property type="match status" value="1"/>
</dbReference>
<dbReference type="GO" id="GO:0006352">
    <property type="term" value="P:DNA-templated transcription initiation"/>
    <property type="evidence" value="ECO:0007669"/>
    <property type="project" value="InterPro"/>
</dbReference>
<dbReference type="Gene3D" id="1.10.10.60">
    <property type="entry name" value="Homeodomain-like"/>
    <property type="match status" value="1"/>
</dbReference>
<feature type="domain" description="RNA polymerase sigma factor 54 DNA-binding" evidence="12">
    <location>
        <begin position="390"/>
        <end position="547"/>
    </location>
</feature>
<evidence type="ECO:0000256" key="11">
    <source>
        <dbReference type="SAM" id="MobiDB-lite"/>
    </source>
</evidence>
<feature type="region of interest" description="Disordered" evidence="11">
    <location>
        <begin position="130"/>
        <end position="152"/>
    </location>
</feature>
<dbReference type="NCBIfam" id="TIGR02395">
    <property type="entry name" value="rpoN_sigma"/>
    <property type="match status" value="1"/>
</dbReference>
<dbReference type="GO" id="GO:0001216">
    <property type="term" value="F:DNA-binding transcription activator activity"/>
    <property type="evidence" value="ECO:0007669"/>
    <property type="project" value="InterPro"/>
</dbReference>
<feature type="compositionally biased region" description="Acidic residues" evidence="11">
    <location>
        <begin position="133"/>
        <end position="144"/>
    </location>
</feature>
<dbReference type="PIRSF" id="PIRSF000774">
    <property type="entry name" value="RpoN"/>
    <property type="match status" value="1"/>
</dbReference>
<dbReference type="Gene3D" id="1.10.10.1330">
    <property type="entry name" value="RNA polymerase sigma-54 factor, core-binding domain"/>
    <property type="match status" value="1"/>
</dbReference>
<evidence type="ECO:0000256" key="4">
    <source>
        <dbReference type="ARBA" id="ARBA00022679"/>
    </source>
</evidence>
<sequence length="549" mass="60893">MALNANLSQRLTTGLTPQLQQAIRLLPMSNLELAAEVQLKLDSNPMLEREDEFAELDPRDDNDRLNSDIVADIADYGNLPNDELLDLPMNVYSGSALAGTDVAGQTDGDDMRAADYTADASDYLSHASFAPEDWSDEPDADDSSGDYTGGVLGQHAEANAGQTLTTPNNLQDHVRWQMNFKRLSAQDQWLAEQLIDNMDERGFIALSSDDLWHSIQTTLAFYQRTDIDIEIADIEAVIKRIQTCEPLGVGARNLAECLALQLARLPADTPYLSETRTLLSQPTYLDQLANNQLPALLKATGLTADTLKGALALLRTLSPNPAVVYEQNLPHATLEDGYDIPDVLVMPLKTHTDAPTRWQVILNPDTLPKLRINGYYASLIRRADTSAQNQYLKDQLNDARLFMRAIEERNHNLLKVARCIVRRQQGFFEHGATAMQPMVLRDVAEEVDLHESTVSRITTSKTMLTPRGLFSLKYFFSSQVGAEGEGVSSTAISALIKQMIGEEDPKRPLSDSAIVKRLQQQGIQIARRTVTKYREAMGIAASSVRKQRL</sequence>
<evidence type="ECO:0000256" key="2">
    <source>
        <dbReference type="ARBA" id="ARBA00019942"/>
    </source>
</evidence>
<dbReference type="InterPro" id="IPR007634">
    <property type="entry name" value="RNA_pol_sigma_54_DNA-bd"/>
</dbReference>
<keyword evidence="9 10" id="KW-0804">Transcription</keyword>
<dbReference type="Pfam" id="PF04963">
    <property type="entry name" value="Sigma54_CBD"/>
    <property type="match status" value="1"/>
</dbReference>
<dbReference type="Proteomes" id="UP000092616">
    <property type="component" value="Unassembled WGS sequence"/>
</dbReference>
<evidence type="ECO:0000313" key="15">
    <source>
        <dbReference type="Proteomes" id="UP000092616"/>
    </source>
</evidence>